<evidence type="ECO:0000256" key="4">
    <source>
        <dbReference type="SAM" id="Phobius"/>
    </source>
</evidence>
<dbReference type="Gene3D" id="3.10.20.90">
    <property type="entry name" value="Phosphatidylinositol 3-kinase Catalytic Subunit, Chain A, domain 1"/>
    <property type="match status" value="1"/>
</dbReference>
<proteinExistence type="predicted"/>
<evidence type="ECO:0000256" key="2">
    <source>
        <dbReference type="PROSITE-ProRule" id="PRU00703"/>
    </source>
</evidence>
<keyword evidence="4" id="KW-0472">Membrane</keyword>
<keyword evidence="4" id="KW-0812">Transmembrane</keyword>
<dbReference type="PANTHER" id="PTHR48108">
    <property type="entry name" value="CBS DOMAIN-CONTAINING PROTEIN CBSX2, CHLOROPLASTIC"/>
    <property type="match status" value="1"/>
</dbReference>
<organism evidence="6 7">
    <name type="scientific">Pichia kluyveri</name>
    <name type="common">Yeast</name>
    <dbReference type="NCBI Taxonomy" id="36015"/>
    <lineage>
        <taxon>Eukaryota</taxon>
        <taxon>Fungi</taxon>
        <taxon>Dikarya</taxon>
        <taxon>Ascomycota</taxon>
        <taxon>Saccharomycotina</taxon>
        <taxon>Pichiomycetes</taxon>
        <taxon>Pichiales</taxon>
        <taxon>Pichiaceae</taxon>
        <taxon>Pichia</taxon>
    </lineage>
</organism>
<name>A0AAV5QY46_PICKL</name>
<dbReference type="SUPFAM" id="SSF54631">
    <property type="entry name" value="CBS-domain pair"/>
    <property type="match status" value="2"/>
</dbReference>
<dbReference type="EMBL" id="BTGB01000001">
    <property type="protein sequence ID" value="GMM43722.1"/>
    <property type="molecule type" value="Genomic_DNA"/>
</dbReference>
<protein>
    <recommendedName>
        <fullName evidence="5">CBS domain-containing protein</fullName>
    </recommendedName>
</protein>
<comment type="caution">
    <text evidence="6">The sequence shown here is derived from an EMBL/GenBank/DDBJ whole genome shotgun (WGS) entry which is preliminary data.</text>
</comment>
<keyword evidence="1" id="KW-0677">Repeat</keyword>
<dbReference type="AlphaFoldDB" id="A0AAV5QY46"/>
<dbReference type="Proteomes" id="UP001378960">
    <property type="component" value="Unassembled WGS sequence"/>
</dbReference>
<keyword evidence="7" id="KW-1185">Reference proteome</keyword>
<dbReference type="SMART" id="SM00116">
    <property type="entry name" value="CBS"/>
    <property type="match status" value="4"/>
</dbReference>
<feature type="domain" description="CBS" evidence="5">
    <location>
        <begin position="354"/>
        <end position="411"/>
    </location>
</feature>
<evidence type="ECO:0000313" key="7">
    <source>
        <dbReference type="Proteomes" id="UP001378960"/>
    </source>
</evidence>
<feature type="domain" description="CBS" evidence="5">
    <location>
        <begin position="100"/>
        <end position="157"/>
    </location>
</feature>
<evidence type="ECO:0000259" key="5">
    <source>
        <dbReference type="PROSITE" id="PS51371"/>
    </source>
</evidence>
<evidence type="ECO:0000256" key="3">
    <source>
        <dbReference type="SAM" id="MobiDB-lite"/>
    </source>
</evidence>
<feature type="domain" description="CBS" evidence="5">
    <location>
        <begin position="33"/>
        <end position="92"/>
    </location>
</feature>
<evidence type="ECO:0000313" key="6">
    <source>
        <dbReference type="EMBL" id="GMM43722.1"/>
    </source>
</evidence>
<dbReference type="InterPro" id="IPR051462">
    <property type="entry name" value="CBS_domain-containing"/>
</dbReference>
<sequence>MSNNVDNNPNTNNRSISPLTNSSYLSKNSLFRISDLPVHCTPDTSILNASLLMKRKGTHCLLIIDELSGKLIGLTTTKDLAFKAIAKNLNTLNTSISIIMTKNPYFVSHLTSPNDALKLMVDNKIRHMPIVDENELVIGILNITTCFYNAMIRLEKLNERAKNLQSTFNNLNNFNNNNNNNNSNFNNNNNIDNQKDFKENILPSIKIRDHTNQLKNNKKLDLISLNEDLLDLNINNKKNKIVNDLKKLISIMKQPDLKSLLNDNDFNLKSKKPLLIPSNTSIYESSQLLLSNNVTSALIVHNNTGNKEDNNDHSINETILNANDILGILTTKDLVYRVLACQIDLNSSSVVRIMTPKPEIAIESMSINHALRLMYEGKYLNLPIKDSNNNIIALINVLDLTYALIKILNQSSLHSDNKNNLETADSIKSNNKNSNSNHHNNNVPAWNKFWDSLDRPLNNPLSNSHLYSVNNSSNGSINFSKRSFSVADKPSNKIKLNTSLNSKRSFSYTNLPESTNFNDLNNSYVNLQNGDDSDSDFYSFGKNVKSYYFNDPIENSKPELESNLNINNTNLENRRLITIKLKINELIGVNLGFNDKIYLTELEYDENVMYDSIMSFISKKIPITEDIIVHLGYWDNDNDFITIESIEDINIAMKQSNDNNLSMIVKLKKVNSVNSNLSLSFIKNLCFKSFGMAKNFYKRNDFFWGGIGLFMFVVTKYIIIDKRM</sequence>
<dbReference type="PROSITE" id="PS51371">
    <property type="entry name" value="CBS"/>
    <property type="match status" value="3"/>
</dbReference>
<evidence type="ECO:0000256" key="1">
    <source>
        <dbReference type="ARBA" id="ARBA00022737"/>
    </source>
</evidence>
<dbReference type="PANTHER" id="PTHR48108:SF26">
    <property type="entry name" value="CBS DOMAIN-CONTAINING PROTEIN DDB_G0289609"/>
    <property type="match status" value="1"/>
</dbReference>
<reference evidence="6 7" key="1">
    <citation type="journal article" date="2023" name="Elife">
        <title>Identification of key yeast species and microbe-microbe interactions impacting larval growth of Drosophila in the wild.</title>
        <authorList>
            <person name="Mure A."/>
            <person name="Sugiura Y."/>
            <person name="Maeda R."/>
            <person name="Honda K."/>
            <person name="Sakurai N."/>
            <person name="Takahashi Y."/>
            <person name="Watada M."/>
            <person name="Katoh T."/>
            <person name="Gotoh A."/>
            <person name="Gotoh Y."/>
            <person name="Taniguchi I."/>
            <person name="Nakamura K."/>
            <person name="Hayashi T."/>
            <person name="Katayama T."/>
            <person name="Uemura T."/>
            <person name="Hattori Y."/>
        </authorList>
    </citation>
    <scope>NUCLEOTIDE SEQUENCE [LARGE SCALE GENOMIC DNA]</scope>
    <source>
        <strain evidence="6 7">PK-24</strain>
    </source>
</reference>
<dbReference type="InterPro" id="IPR046342">
    <property type="entry name" value="CBS_dom_sf"/>
</dbReference>
<feature type="compositionally biased region" description="Low complexity" evidence="3">
    <location>
        <begin position="173"/>
        <end position="190"/>
    </location>
</feature>
<accession>A0AAV5QY46</accession>
<dbReference type="Gene3D" id="3.10.580.10">
    <property type="entry name" value="CBS-domain"/>
    <property type="match status" value="2"/>
</dbReference>
<gene>
    <name evidence="6" type="ORF">DAPK24_002970</name>
</gene>
<dbReference type="SUPFAM" id="SSF54277">
    <property type="entry name" value="CAD &amp; PB1 domains"/>
    <property type="match status" value="1"/>
</dbReference>
<feature type="transmembrane region" description="Helical" evidence="4">
    <location>
        <begin position="702"/>
        <end position="720"/>
    </location>
</feature>
<keyword evidence="2" id="KW-0129">CBS domain</keyword>
<feature type="region of interest" description="Disordered" evidence="3">
    <location>
        <begin position="173"/>
        <end position="192"/>
    </location>
</feature>
<dbReference type="InterPro" id="IPR000644">
    <property type="entry name" value="CBS_dom"/>
</dbReference>
<keyword evidence="4" id="KW-1133">Transmembrane helix</keyword>
<dbReference type="Pfam" id="PF00571">
    <property type="entry name" value="CBS"/>
    <property type="match status" value="3"/>
</dbReference>